<dbReference type="SUPFAM" id="SSF57535">
    <property type="entry name" value="Complement control module/SCR domain"/>
    <property type="match status" value="1"/>
</dbReference>
<protein>
    <recommendedName>
        <fullName evidence="2">Sushi domain-containing protein</fullName>
    </recommendedName>
</protein>
<evidence type="ECO:0000256" key="1">
    <source>
        <dbReference type="ARBA" id="ARBA00023157"/>
    </source>
</evidence>
<reference evidence="3" key="1">
    <citation type="submission" date="2014-11" db="EMBL/GenBank/DDBJ databases">
        <authorList>
            <person name="Otto D Thomas"/>
            <person name="Naeem Raeece"/>
        </authorList>
    </citation>
    <scope>NUCLEOTIDE SEQUENCE</scope>
</reference>
<dbReference type="EMBL" id="CDMZ01000884">
    <property type="protein sequence ID" value="CEM23328.1"/>
    <property type="molecule type" value="Genomic_DNA"/>
</dbReference>
<accession>A0A0G4G4U0</accession>
<sequence length="147" mass="15365">MLSRRSPNDVPAVALPPPDLYSCEDGYELTAPGGASYTITGPAYTDTCTATGATQYATWLTERQQPECKPAACVEVNDPEPNALSPNVIRSYSGQSGTTSQTATFPYSCNPGYRISGTADPTLTCTGTGYGTVLPPSGEAKCQRAQA</sequence>
<dbReference type="VEuPathDB" id="CryptoDB:Cvel_20221"/>
<dbReference type="InterPro" id="IPR000436">
    <property type="entry name" value="Sushi_SCR_CCP_dom"/>
</dbReference>
<keyword evidence="1" id="KW-1015">Disulfide bond</keyword>
<dbReference type="Gene3D" id="2.10.70.10">
    <property type="entry name" value="Complement Module, domain 1"/>
    <property type="match status" value="1"/>
</dbReference>
<gene>
    <name evidence="3" type="ORF">Cvel_20221</name>
</gene>
<evidence type="ECO:0000259" key="2">
    <source>
        <dbReference type="Pfam" id="PF00084"/>
    </source>
</evidence>
<dbReference type="Pfam" id="PF00084">
    <property type="entry name" value="Sushi"/>
    <property type="match status" value="1"/>
</dbReference>
<proteinExistence type="predicted"/>
<feature type="domain" description="Sushi" evidence="2">
    <location>
        <begin position="93"/>
        <end position="129"/>
    </location>
</feature>
<name>A0A0G4G4U0_9ALVE</name>
<organism evidence="3">
    <name type="scientific">Chromera velia CCMP2878</name>
    <dbReference type="NCBI Taxonomy" id="1169474"/>
    <lineage>
        <taxon>Eukaryota</taxon>
        <taxon>Sar</taxon>
        <taxon>Alveolata</taxon>
        <taxon>Colpodellida</taxon>
        <taxon>Chromeraceae</taxon>
        <taxon>Chromera</taxon>
    </lineage>
</organism>
<evidence type="ECO:0000313" key="3">
    <source>
        <dbReference type="EMBL" id="CEM23328.1"/>
    </source>
</evidence>
<dbReference type="PhylomeDB" id="A0A0G4G4U0"/>
<dbReference type="AlphaFoldDB" id="A0A0G4G4U0"/>
<dbReference type="InterPro" id="IPR035976">
    <property type="entry name" value="Sushi/SCR/CCP_sf"/>
</dbReference>